<dbReference type="Proteomes" id="UP001314635">
    <property type="component" value="Unassembled WGS sequence"/>
</dbReference>
<feature type="transmembrane region" description="Helical" evidence="1">
    <location>
        <begin position="212"/>
        <end position="229"/>
    </location>
</feature>
<feature type="transmembrane region" description="Helical" evidence="1">
    <location>
        <begin position="180"/>
        <end position="200"/>
    </location>
</feature>
<name>A0ABS5G7C4_9BRAD</name>
<organism evidence="2 3">
    <name type="scientific">Bradyrhizobium denitrificans</name>
    <dbReference type="NCBI Taxonomy" id="2734912"/>
    <lineage>
        <taxon>Bacteria</taxon>
        <taxon>Pseudomonadati</taxon>
        <taxon>Pseudomonadota</taxon>
        <taxon>Alphaproteobacteria</taxon>
        <taxon>Hyphomicrobiales</taxon>
        <taxon>Nitrobacteraceae</taxon>
        <taxon>Bradyrhizobium</taxon>
    </lineage>
</organism>
<proteinExistence type="predicted"/>
<evidence type="ECO:0000313" key="2">
    <source>
        <dbReference type="EMBL" id="MBR1137222.1"/>
    </source>
</evidence>
<feature type="transmembrane region" description="Helical" evidence="1">
    <location>
        <begin position="98"/>
        <end position="119"/>
    </location>
</feature>
<reference evidence="3" key="1">
    <citation type="journal article" date="2021" name="ISME J.">
        <title>Evolutionary origin and ecological implication of a unique nif island in free-living Bradyrhizobium lineages.</title>
        <authorList>
            <person name="Tao J."/>
        </authorList>
    </citation>
    <scope>NUCLEOTIDE SEQUENCE [LARGE SCALE GENOMIC DNA]</scope>
    <source>
        <strain evidence="3">SZCCT0094</strain>
    </source>
</reference>
<comment type="caution">
    <text evidence="2">The sequence shown here is derived from an EMBL/GenBank/DDBJ whole genome shotgun (WGS) entry which is preliminary data.</text>
</comment>
<feature type="transmembrane region" description="Helical" evidence="1">
    <location>
        <begin position="285"/>
        <end position="304"/>
    </location>
</feature>
<dbReference type="PANTHER" id="PTHR38592">
    <property type="entry name" value="BLL4819 PROTEIN"/>
    <property type="match status" value="1"/>
</dbReference>
<gene>
    <name evidence="2" type="ORF">JQ619_15720</name>
</gene>
<accession>A0ABS5G7C4</accession>
<keyword evidence="1" id="KW-1133">Transmembrane helix</keyword>
<feature type="transmembrane region" description="Helical" evidence="1">
    <location>
        <begin position="241"/>
        <end position="259"/>
    </location>
</feature>
<feature type="transmembrane region" description="Helical" evidence="1">
    <location>
        <begin position="64"/>
        <end position="86"/>
    </location>
</feature>
<sequence length="385" mass="42842">MDVNDRGLVCATTGAVDAARDCRDLRLDACRGLALWFIFVDHVPDNSLSWLTPRNYGFSDTSEVFVFISGYTCMLAYGGALAAQGWATTVVRALRRAWEIYAAFLVLLLAYAALVWVVGNGERFVDETNTGFFFRDPGPTLVHVALLQFAPVNTDILLTFAILHICFPVVLWMMMTSPTFTLVISFLLYMMVQLFSWQVPAWPSGELYFNPFAWQFLFVIGAWYVYVGSASLRPILKSRTLLIVALAYLAFSLFMALSWEFKSLEALIPSAVTGLIYPIYKSHLAPVRLLHFLSLALVVSRLTPPQWNGPARPLMTAIIRCGENSLSIYCIGVLLAFIGQVVLTDVSSGFAMQLLISIAGIAVMVIAATLLTWETQLDRRGPRLF</sequence>
<dbReference type="EMBL" id="JAFCLK010000013">
    <property type="protein sequence ID" value="MBR1137222.1"/>
    <property type="molecule type" value="Genomic_DNA"/>
</dbReference>
<keyword evidence="1" id="KW-0472">Membrane</keyword>
<dbReference type="RefSeq" id="WP_172239979.1">
    <property type="nucleotide sequence ID" value="NZ_JABFDP010000024.1"/>
</dbReference>
<dbReference type="Pfam" id="PF10129">
    <property type="entry name" value="OpgC_C"/>
    <property type="match status" value="1"/>
</dbReference>
<dbReference type="InterPro" id="IPR014550">
    <property type="entry name" value="UCP028704_OpgC"/>
</dbReference>
<dbReference type="PIRSF" id="PIRSF028704">
    <property type="entry name" value="UPC028704"/>
    <property type="match status" value="1"/>
</dbReference>
<dbReference type="PANTHER" id="PTHR38592:SF3">
    <property type="entry name" value="BLL4819 PROTEIN"/>
    <property type="match status" value="1"/>
</dbReference>
<feature type="transmembrane region" description="Helical" evidence="1">
    <location>
        <begin position="325"/>
        <end position="344"/>
    </location>
</feature>
<feature type="transmembrane region" description="Helical" evidence="1">
    <location>
        <begin position="350"/>
        <end position="373"/>
    </location>
</feature>
<evidence type="ECO:0000313" key="3">
    <source>
        <dbReference type="Proteomes" id="UP001314635"/>
    </source>
</evidence>
<keyword evidence="3" id="KW-1185">Reference proteome</keyword>
<keyword evidence="1" id="KW-0812">Transmembrane</keyword>
<evidence type="ECO:0000256" key="1">
    <source>
        <dbReference type="SAM" id="Phobius"/>
    </source>
</evidence>
<protein>
    <submittedName>
        <fullName evidence="2">OpgC domain-containing protein</fullName>
    </submittedName>
</protein>